<dbReference type="EMBL" id="KV425902">
    <property type="protein sequence ID" value="KZW00243.1"/>
    <property type="molecule type" value="Genomic_DNA"/>
</dbReference>
<dbReference type="STRING" id="1314781.A0A165N5H6"/>
<accession>A0A165N5H6</accession>
<dbReference type="SMART" id="SM00320">
    <property type="entry name" value="WD40"/>
    <property type="match status" value="3"/>
</dbReference>
<evidence type="ECO:0000313" key="1">
    <source>
        <dbReference type="EMBL" id="KZW00243.1"/>
    </source>
</evidence>
<dbReference type="PANTHER" id="PTHR16220:SF0">
    <property type="entry name" value="WD REPEAT-CONTAINING PROTEIN WRAP73"/>
    <property type="match status" value="1"/>
</dbReference>
<keyword evidence="2" id="KW-1185">Reference proteome</keyword>
<dbReference type="SUPFAM" id="SSF69322">
    <property type="entry name" value="Tricorn protease domain 2"/>
    <property type="match status" value="1"/>
</dbReference>
<dbReference type="GO" id="GO:1990811">
    <property type="term" value="C:MWP complex"/>
    <property type="evidence" value="ECO:0007669"/>
    <property type="project" value="TreeGrafter"/>
</dbReference>
<dbReference type="Gene3D" id="2.130.10.10">
    <property type="entry name" value="YVTN repeat-like/Quinoprotein amine dehydrogenase"/>
    <property type="match status" value="2"/>
</dbReference>
<dbReference type="InterPro" id="IPR001680">
    <property type="entry name" value="WD40_rpt"/>
</dbReference>
<organism evidence="1 2">
    <name type="scientific">Exidia glandulosa HHB12029</name>
    <dbReference type="NCBI Taxonomy" id="1314781"/>
    <lineage>
        <taxon>Eukaryota</taxon>
        <taxon>Fungi</taxon>
        <taxon>Dikarya</taxon>
        <taxon>Basidiomycota</taxon>
        <taxon>Agaricomycotina</taxon>
        <taxon>Agaricomycetes</taxon>
        <taxon>Auriculariales</taxon>
        <taxon>Exidiaceae</taxon>
        <taxon>Exidia</taxon>
    </lineage>
</organism>
<dbReference type="Pfam" id="PF00400">
    <property type="entry name" value="WD40"/>
    <property type="match status" value="1"/>
</dbReference>
<dbReference type="Proteomes" id="UP000077266">
    <property type="component" value="Unassembled WGS sequence"/>
</dbReference>
<dbReference type="InParanoid" id="A0A165N5H6"/>
<dbReference type="SUPFAM" id="SSF82171">
    <property type="entry name" value="DPP6 N-terminal domain-like"/>
    <property type="match status" value="1"/>
</dbReference>
<name>A0A165N5H6_EXIGL</name>
<dbReference type="GO" id="GO:0005815">
    <property type="term" value="C:microtubule organizing center"/>
    <property type="evidence" value="ECO:0007669"/>
    <property type="project" value="TreeGrafter"/>
</dbReference>
<dbReference type="OrthoDB" id="308690at2759"/>
<dbReference type="AlphaFoldDB" id="A0A165N5H6"/>
<protein>
    <submittedName>
        <fullName evidence="1">YVTN repeat-like/Quino protein amine dehydrogenase</fullName>
    </submittedName>
</protein>
<gene>
    <name evidence="1" type="ORF">EXIGLDRAFT_830894</name>
</gene>
<dbReference type="InterPro" id="IPR015943">
    <property type="entry name" value="WD40/YVTN_repeat-like_dom_sf"/>
</dbReference>
<evidence type="ECO:0000313" key="2">
    <source>
        <dbReference type="Proteomes" id="UP000077266"/>
    </source>
</evidence>
<sequence length="483" mass="53555">MDFTELYRHTSGLVQISPGAQFVLTAVEDRLVVRRTESFQIARTWLVDNSHSPSALVLSNPSGQQAKPKSSAGPQDGWITHIGWSSDSEYILAACARRSVVNVYKLRDEEWTARIEAGVEGLVKAEWAPDGRSILCFSEWGLRVTIWSLVTGTATYIQFPKYPDKGWAFRADGRYFVLAERHKSKDTLGVYDAADGYKVIRHYSVPTSSMASFVLSPKGSELAVWEGPLEYKLCIMSLAGDHIATFTPTVDPGLGIRAVSWHRSGSFLVVGGYDEKVHVLNNITWKSVATLEFSHRIPANSNANVWREPSNWLESTHGRGYLSYDRLSLPVSISVERADPAKPHPRTGVAQLTWNVDGTLLLIRFEQAPTAAFIYSFPGPGDPFNVTLRSVLLQSKPISYARWNPIKAGNLCISCDNGALYTWSDDWVGDDGVNEIAECIAIPAKKFQAREVRWAADGKGIMILDKDVFCCAYDAESEDPVVN</sequence>
<dbReference type="PANTHER" id="PTHR16220">
    <property type="entry name" value="WD REPEAT PROTEIN 8-RELATED"/>
    <property type="match status" value="1"/>
</dbReference>
<dbReference type="InterPro" id="IPR052778">
    <property type="entry name" value="Centrosome-WD_assoc"/>
</dbReference>
<dbReference type="GO" id="GO:1990810">
    <property type="term" value="P:microtubule anchoring at mitotic spindle pole body"/>
    <property type="evidence" value="ECO:0007669"/>
    <property type="project" value="TreeGrafter"/>
</dbReference>
<proteinExistence type="predicted"/>
<reference evidence="1 2" key="1">
    <citation type="journal article" date="2016" name="Mol. Biol. Evol.">
        <title>Comparative Genomics of Early-Diverging Mushroom-Forming Fungi Provides Insights into the Origins of Lignocellulose Decay Capabilities.</title>
        <authorList>
            <person name="Nagy L.G."/>
            <person name="Riley R."/>
            <person name="Tritt A."/>
            <person name="Adam C."/>
            <person name="Daum C."/>
            <person name="Floudas D."/>
            <person name="Sun H."/>
            <person name="Yadav J.S."/>
            <person name="Pangilinan J."/>
            <person name="Larsson K.H."/>
            <person name="Matsuura K."/>
            <person name="Barry K."/>
            <person name="Labutti K."/>
            <person name="Kuo R."/>
            <person name="Ohm R.A."/>
            <person name="Bhattacharya S.S."/>
            <person name="Shirouzu T."/>
            <person name="Yoshinaga Y."/>
            <person name="Martin F.M."/>
            <person name="Grigoriev I.V."/>
            <person name="Hibbett D.S."/>
        </authorList>
    </citation>
    <scope>NUCLEOTIDE SEQUENCE [LARGE SCALE GENOMIC DNA]</scope>
    <source>
        <strain evidence="1 2">HHB12029</strain>
    </source>
</reference>